<keyword evidence="7" id="KW-0012">Acyltransferase</keyword>
<protein>
    <submittedName>
        <fullName evidence="9">MBOAT family protein</fullName>
    </submittedName>
</protein>
<dbReference type="PANTHER" id="PTHR13285:SF18">
    <property type="entry name" value="PROTEIN-CYSTEINE N-PALMITOYLTRANSFERASE RASP"/>
    <property type="match status" value="1"/>
</dbReference>
<proteinExistence type="inferred from homology"/>
<keyword evidence="6 7" id="KW-0472">Membrane</keyword>
<dbReference type="EMBL" id="CP094326">
    <property type="protein sequence ID" value="UNY97216.1"/>
    <property type="molecule type" value="Genomic_DNA"/>
</dbReference>
<evidence type="ECO:0000256" key="3">
    <source>
        <dbReference type="ARBA" id="ARBA00022475"/>
    </source>
</evidence>
<dbReference type="PANTHER" id="PTHR13285">
    <property type="entry name" value="ACYLTRANSFERASE"/>
    <property type="match status" value="1"/>
</dbReference>
<feature type="transmembrane region" description="Helical" evidence="8">
    <location>
        <begin position="374"/>
        <end position="395"/>
    </location>
</feature>
<keyword evidence="5 8" id="KW-1133">Transmembrane helix</keyword>
<dbReference type="InterPro" id="IPR004299">
    <property type="entry name" value="MBOAT_fam"/>
</dbReference>
<keyword evidence="10" id="KW-1185">Reference proteome</keyword>
<evidence type="ECO:0000313" key="10">
    <source>
        <dbReference type="Proteomes" id="UP000829476"/>
    </source>
</evidence>
<evidence type="ECO:0000256" key="1">
    <source>
        <dbReference type="ARBA" id="ARBA00004651"/>
    </source>
</evidence>
<evidence type="ECO:0000256" key="7">
    <source>
        <dbReference type="PIRNR" id="PIRNR016636"/>
    </source>
</evidence>
<feature type="transmembrane region" description="Helical" evidence="8">
    <location>
        <begin position="295"/>
        <end position="311"/>
    </location>
</feature>
<dbReference type="InterPro" id="IPR028362">
    <property type="entry name" value="AlgI"/>
</dbReference>
<dbReference type="Proteomes" id="UP000829476">
    <property type="component" value="Chromosome"/>
</dbReference>
<comment type="similarity">
    <text evidence="2 7">Belongs to the membrane-bound acyltransferase family.</text>
</comment>
<dbReference type="PIRSF" id="PIRSF016636">
    <property type="entry name" value="AlgI_DltB"/>
    <property type="match status" value="1"/>
</dbReference>
<gene>
    <name evidence="9" type="ORF">MQE36_08910</name>
</gene>
<dbReference type="Pfam" id="PF03062">
    <property type="entry name" value="MBOAT"/>
    <property type="match status" value="1"/>
</dbReference>
<keyword evidence="3 7" id="KW-1003">Cell membrane</keyword>
<feature type="transmembrane region" description="Helical" evidence="8">
    <location>
        <begin position="416"/>
        <end position="432"/>
    </location>
</feature>
<dbReference type="PIRSF" id="PIRSF500217">
    <property type="entry name" value="AlgI"/>
    <property type="match status" value="1"/>
</dbReference>
<accession>A0ABY3YGT8</accession>
<dbReference type="InterPro" id="IPR024194">
    <property type="entry name" value="Ac/AlaTfrase_AlgI/DltB"/>
</dbReference>
<keyword evidence="7" id="KW-0808">Transferase</keyword>
<organism evidence="9 10">
    <name type="scientific">Zhouia spongiae</name>
    <dbReference type="NCBI Taxonomy" id="2202721"/>
    <lineage>
        <taxon>Bacteria</taxon>
        <taxon>Pseudomonadati</taxon>
        <taxon>Bacteroidota</taxon>
        <taxon>Flavobacteriia</taxon>
        <taxon>Flavobacteriales</taxon>
        <taxon>Flavobacteriaceae</taxon>
        <taxon>Zhouia</taxon>
    </lineage>
</organism>
<evidence type="ECO:0000256" key="8">
    <source>
        <dbReference type="SAM" id="Phobius"/>
    </source>
</evidence>
<reference evidence="9 10" key="1">
    <citation type="journal article" date="2018" name="Int. J. Syst. Evol. Microbiol.">
        <title>Zhouia spongiae sp. nov., isolated from a marine sponge.</title>
        <authorList>
            <person name="Zhuang L."/>
            <person name="Lin B."/>
            <person name="Qin F."/>
            <person name="Luo L."/>
        </authorList>
    </citation>
    <scope>NUCLEOTIDE SEQUENCE [LARGE SCALE GENOMIC DNA]</scope>
    <source>
        <strain evidence="9 10">HN-Y44</strain>
    </source>
</reference>
<evidence type="ECO:0000256" key="2">
    <source>
        <dbReference type="ARBA" id="ARBA00010323"/>
    </source>
</evidence>
<evidence type="ECO:0000313" key="9">
    <source>
        <dbReference type="EMBL" id="UNY97216.1"/>
    </source>
</evidence>
<evidence type="ECO:0000256" key="5">
    <source>
        <dbReference type="ARBA" id="ARBA00022989"/>
    </source>
</evidence>
<feature type="transmembrane region" description="Helical" evidence="8">
    <location>
        <begin position="36"/>
        <end position="59"/>
    </location>
</feature>
<sequence length="442" mass="52133">MSSQPGLALLLFLSTVVDYYCALMMHREVLKKKRKVYLIISIIFNLGLLFTFKYFNFFLDTTFWFFNLLGMDVESSVRINKYSFNQILLPVGISFYTFQTMSYSIDVYRRKIEPEKHFGKYALYVSFFPQLVAGPIERANRLLPQLKKKVNFDLDNVKKGIVMMAWGFFLKLVVADRLGVYVDEAFARPTLHKGLPLIVGSIFFGFQIYYDFSAYTSIAIGAAKVIGVDLMQNFNRPNFSTTSMEFWRRWHISLMLWMKDYMYKPMVESKRVTKITAVLIVFFANGLWHGANWTFVVWSLLNAVLLLVEAATQKMRMRIFEKLRLSRRSIAVLGCVTVIGYLIFTLIFFRSPNIMWALYYINNMRKITALNFDLFNNTFELILSFSLIVLVQIIHYKKGNDKIYELVLNRPKYTRWAMYFGYVFIIVLFAINRQNRFIYFQF</sequence>
<feature type="transmembrane region" description="Helical" evidence="8">
    <location>
        <begin position="331"/>
        <end position="349"/>
    </location>
</feature>
<dbReference type="InterPro" id="IPR051085">
    <property type="entry name" value="MB_O-acyltransferase"/>
</dbReference>
<keyword evidence="4 8" id="KW-0812">Transmembrane</keyword>
<dbReference type="RefSeq" id="WP_242935630.1">
    <property type="nucleotide sequence ID" value="NZ_CP094326.1"/>
</dbReference>
<comment type="subcellular location">
    <subcellularLocation>
        <location evidence="1">Cell membrane</location>
        <topology evidence="1">Multi-pass membrane protein</topology>
    </subcellularLocation>
</comment>
<evidence type="ECO:0000256" key="4">
    <source>
        <dbReference type="ARBA" id="ARBA00022692"/>
    </source>
</evidence>
<feature type="transmembrane region" description="Helical" evidence="8">
    <location>
        <begin position="6"/>
        <end position="24"/>
    </location>
</feature>
<name>A0ABY3YGT8_9FLAO</name>
<evidence type="ECO:0000256" key="6">
    <source>
        <dbReference type="ARBA" id="ARBA00023136"/>
    </source>
</evidence>